<dbReference type="InterPro" id="IPR027417">
    <property type="entry name" value="P-loop_NTPase"/>
</dbReference>
<sequence>MRTHVDRTEIMMLRTRALTKRYGWNDSLVRAVDEVDLDVPAGQSLAIMGPSGCGKSTLLHLLGGLQRPTGGELWVAGQRIDRMSERALAKLRRHHIGLIFQSFHLMDELTAVENVEMAALLAGTAPRAARRRALDLLDRVGLADRAGHLPSALSGGQRQRVAIARALSNAPQIVLADEPTGNLDSAATREVLRLFEELRTAGQTLVVVTHDARIAAVADRIISMRDGAFADDSMLAGAR</sequence>
<keyword evidence="2" id="KW-0547">Nucleotide-binding</keyword>
<dbReference type="SUPFAM" id="SSF52540">
    <property type="entry name" value="P-loop containing nucleoside triphosphate hydrolases"/>
    <property type="match status" value="1"/>
</dbReference>
<dbReference type="SMART" id="SM00382">
    <property type="entry name" value="AAA"/>
    <property type="match status" value="1"/>
</dbReference>
<dbReference type="PANTHER" id="PTHR24220">
    <property type="entry name" value="IMPORT ATP-BINDING PROTEIN"/>
    <property type="match status" value="1"/>
</dbReference>
<reference evidence="5 6" key="1">
    <citation type="submission" date="2023-07" db="EMBL/GenBank/DDBJ databases">
        <title>Sequencing the genomes of 1000 actinobacteria strains.</title>
        <authorList>
            <person name="Klenk H.-P."/>
        </authorList>
    </citation>
    <scope>NUCLEOTIDE SEQUENCE [LARGE SCALE GENOMIC DNA]</scope>
    <source>
        <strain evidence="5 6">DSM 44710</strain>
    </source>
</reference>
<dbReference type="RefSeq" id="WP_306828749.1">
    <property type="nucleotide sequence ID" value="NZ_JAUSRA010000001.1"/>
</dbReference>
<dbReference type="InterPro" id="IPR003593">
    <property type="entry name" value="AAA+_ATPase"/>
</dbReference>
<dbReference type="InterPro" id="IPR017911">
    <property type="entry name" value="MacB-like_ATP-bd"/>
</dbReference>
<comment type="caution">
    <text evidence="5">The sequence shown here is derived from an EMBL/GenBank/DDBJ whole genome shotgun (WGS) entry which is preliminary data.</text>
</comment>
<organism evidence="5 6">
    <name type="scientific">Catenuloplanes nepalensis</name>
    <dbReference type="NCBI Taxonomy" id="587533"/>
    <lineage>
        <taxon>Bacteria</taxon>
        <taxon>Bacillati</taxon>
        <taxon>Actinomycetota</taxon>
        <taxon>Actinomycetes</taxon>
        <taxon>Micromonosporales</taxon>
        <taxon>Micromonosporaceae</taxon>
        <taxon>Catenuloplanes</taxon>
    </lineage>
</organism>
<evidence type="ECO:0000256" key="1">
    <source>
        <dbReference type="ARBA" id="ARBA00022448"/>
    </source>
</evidence>
<name>A0ABT9MQH1_9ACTN</name>
<evidence type="ECO:0000313" key="5">
    <source>
        <dbReference type="EMBL" id="MDP9793672.1"/>
    </source>
</evidence>
<evidence type="ECO:0000256" key="2">
    <source>
        <dbReference type="ARBA" id="ARBA00022741"/>
    </source>
</evidence>
<dbReference type="Gene3D" id="3.40.50.300">
    <property type="entry name" value="P-loop containing nucleotide triphosphate hydrolases"/>
    <property type="match status" value="1"/>
</dbReference>
<keyword evidence="6" id="KW-1185">Reference proteome</keyword>
<dbReference type="InterPro" id="IPR015854">
    <property type="entry name" value="ABC_transpr_LolD-like"/>
</dbReference>
<keyword evidence="3 5" id="KW-0067">ATP-binding</keyword>
<dbReference type="CDD" id="cd03255">
    <property type="entry name" value="ABC_MJ0796_LolCDE_FtsE"/>
    <property type="match status" value="1"/>
</dbReference>
<dbReference type="InterPro" id="IPR017871">
    <property type="entry name" value="ABC_transporter-like_CS"/>
</dbReference>
<dbReference type="Pfam" id="PF00005">
    <property type="entry name" value="ABC_tran"/>
    <property type="match status" value="1"/>
</dbReference>
<evidence type="ECO:0000259" key="4">
    <source>
        <dbReference type="PROSITE" id="PS50893"/>
    </source>
</evidence>
<dbReference type="Proteomes" id="UP001240984">
    <property type="component" value="Unassembled WGS sequence"/>
</dbReference>
<dbReference type="EMBL" id="JAUSRA010000001">
    <property type="protein sequence ID" value="MDP9793672.1"/>
    <property type="molecule type" value="Genomic_DNA"/>
</dbReference>
<keyword evidence="1" id="KW-0813">Transport</keyword>
<dbReference type="PANTHER" id="PTHR24220:SF86">
    <property type="entry name" value="ABC TRANSPORTER ABCH.1"/>
    <property type="match status" value="1"/>
</dbReference>
<gene>
    <name evidence="5" type="ORF">J2S43_002184</name>
</gene>
<dbReference type="GO" id="GO:0005524">
    <property type="term" value="F:ATP binding"/>
    <property type="evidence" value="ECO:0007669"/>
    <property type="project" value="UniProtKB-KW"/>
</dbReference>
<dbReference type="PROSITE" id="PS50893">
    <property type="entry name" value="ABC_TRANSPORTER_2"/>
    <property type="match status" value="1"/>
</dbReference>
<evidence type="ECO:0000256" key="3">
    <source>
        <dbReference type="ARBA" id="ARBA00022840"/>
    </source>
</evidence>
<feature type="domain" description="ABC transporter" evidence="4">
    <location>
        <begin position="13"/>
        <end position="238"/>
    </location>
</feature>
<dbReference type="PROSITE" id="PS00211">
    <property type="entry name" value="ABC_TRANSPORTER_1"/>
    <property type="match status" value="1"/>
</dbReference>
<dbReference type="InterPro" id="IPR003439">
    <property type="entry name" value="ABC_transporter-like_ATP-bd"/>
</dbReference>
<accession>A0ABT9MQH1</accession>
<evidence type="ECO:0000313" key="6">
    <source>
        <dbReference type="Proteomes" id="UP001240984"/>
    </source>
</evidence>
<proteinExistence type="predicted"/>
<protein>
    <submittedName>
        <fullName evidence="5">ABC transport system ATP-binding protein</fullName>
    </submittedName>
</protein>